<feature type="transmembrane region" description="Helical" evidence="9">
    <location>
        <begin position="479"/>
        <end position="502"/>
    </location>
</feature>
<evidence type="ECO:0000256" key="8">
    <source>
        <dbReference type="SAM" id="MobiDB-lite"/>
    </source>
</evidence>
<evidence type="ECO:0000313" key="13">
    <source>
        <dbReference type="Proteomes" id="UP000299102"/>
    </source>
</evidence>
<evidence type="ECO:0000256" key="1">
    <source>
        <dbReference type="ARBA" id="ARBA00004651"/>
    </source>
</evidence>
<dbReference type="PANTHER" id="PTHR42643">
    <property type="entry name" value="IONOTROPIC RECEPTOR 20A-RELATED"/>
    <property type="match status" value="1"/>
</dbReference>
<comment type="subcellular location">
    <subcellularLocation>
        <location evidence="1">Cell membrane</location>
        <topology evidence="1">Multi-pass membrane protein</topology>
    </subcellularLocation>
</comment>
<evidence type="ECO:0000256" key="10">
    <source>
        <dbReference type="SAM" id="SignalP"/>
    </source>
</evidence>
<reference evidence="12 13" key="1">
    <citation type="journal article" date="2019" name="Commun. Biol.">
        <title>The bagworm genome reveals a unique fibroin gene that provides high tensile strength.</title>
        <authorList>
            <person name="Kono N."/>
            <person name="Nakamura H."/>
            <person name="Ohtoshi R."/>
            <person name="Tomita M."/>
            <person name="Numata K."/>
            <person name="Arakawa K."/>
        </authorList>
    </citation>
    <scope>NUCLEOTIDE SEQUENCE [LARGE SCALE GENOMIC DNA]</scope>
</reference>
<keyword evidence="3 9" id="KW-0812">Transmembrane</keyword>
<keyword evidence="7" id="KW-0325">Glycoprotein</keyword>
<comment type="caution">
    <text evidence="12">The sequence shown here is derived from an EMBL/GenBank/DDBJ whole genome shotgun (WGS) entry which is preliminary data.</text>
</comment>
<feature type="chain" id="PRO_5020039641" description="Ionotropic receptor 75a N-terminal domain-containing protein" evidence="10">
    <location>
        <begin position="18"/>
        <end position="684"/>
    </location>
</feature>
<keyword evidence="13" id="KW-1185">Reference proteome</keyword>
<evidence type="ECO:0000256" key="3">
    <source>
        <dbReference type="ARBA" id="ARBA00022692"/>
    </source>
</evidence>
<dbReference type="Gene3D" id="1.10.287.70">
    <property type="match status" value="1"/>
</dbReference>
<dbReference type="PANTHER" id="PTHR42643:SF33">
    <property type="entry name" value="GLUTAMATE RECEPTOR 2-LIKE PROTEIN"/>
    <property type="match status" value="1"/>
</dbReference>
<keyword evidence="6" id="KW-0675">Receptor</keyword>
<dbReference type="EMBL" id="BGZK01000401">
    <property type="protein sequence ID" value="GBP41524.1"/>
    <property type="molecule type" value="Genomic_DNA"/>
</dbReference>
<dbReference type="InterPro" id="IPR057074">
    <property type="entry name" value="IR75A_N"/>
</dbReference>
<dbReference type="InterPro" id="IPR052192">
    <property type="entry name" value="Insect_Ionotropic_Sensory_Rcpt"/>
</dbReference>
<dbReference type="Pfam" id="PF24576">
    <property type="entry name" value="IR75A_N"/>
    <property type="match status" value="1"/>
</dbReference>
<dbReference type="Proteomes" id="UP000299102">
    <property type="component" value="Unassembled WGS sequence"/>
</dbReference>
<evidence type="ECO:0000313" key="12">
    <source>
        <dbReference type="EMBL" id="GBP41524.1"/>
    </source>
</evidence>
<feature type="transmembrane region" description="Helical" evidence="9">
    <location>
        <begin position="383"/>
        <end position="404"/>
    </location>
</feature>
<keyword evidence="2" id="KW-1003">Cell membrane</keyword>
<evidence type="ECO:0000259" key="11">
    <source>
        <dbReference type="Pfam" id="PF24576"/>
    </source>
</evidence>
<dbReference type="GO" id="GO:0005886">
    <property type="term" value="C:plasma membrane"/>
    <property type="evidence" value="ECO:0007669"/>
    <property type="project" value="UniProtKB-SubCell"/>
</dbReference>
<keyword evidence="10" id="KW-0732">Signal</keyword>
<dbReference type="STRING" id="151549.A0A4C1VUJ2"/>
<protein>
    <recommendedName>
        <fullName evidence="11">Ionotropic receptor 75a N-terminal domain-containing protein</fullName>
    </recommendedName>
</protein>
<evidence type="ECO:0000256" key="2">
    <source>
        <dbReference type="ARBA" id="ARBA00022475"/>
    </source>
</evidence>
<dbReference type="AlphaFoldDB" id="A0A4C1VUJ2"/>
<feature type="region of interest" description="Disordered" evidence="8">
    <location>
        <begin position="665"/>
        <end position="684"/>
    </location>
</feature>
<organism evidence="12 13">
    <name type="scientific">Eumeta variegata</name>
    <name type="common">Bagworm moth</name>
    <name type="synonym">Eumeta japonica</name>
    <dbReference type="NCBI Taxonomy" id="151549"/>
    <lineage>
        <taxon>Eukaryota</taxon>
        <taxon>Metazoa</taxon>
        <taxon>Ecdysozoa</taxon>
        <taxon>Arthropoda</taxon>
        <taxon>Hexapoda</taxon>
        <taxon>Insecta</taxon>
        <taxon>Pterygota</taxon>
        <taxon>Neoptera</taxon>
        <taxon>Endopterygota</taxon>
        <taxon>Lepidoptera</taxon>
        <taxon>Glossata</taxon>
        <taxon>Ditrysia</taxon>
        <taxon>Tineoidea</taxon>
        <taxon>Psychidae</taxon>
        <taxon>Oiketicinae</taxon>
        <taxon>Eumeta</taxon>
    </lineage>
</organism>
<accession>A0A4C1VUJ2</accession>
<evidence type="ECO:0000256" key="5">
    <source>
        <dbReference type="ARBA" id="ARBA00023136"/>
    </source>
</evidence>
<dbReference type="Gene3D" id="3.40.190.10">
    <property type="entry name" value="Periplasmic binding protein-like II"/>
    <property type="match status" value="1"/>
</dbReference>
<proteinExistence type="predicted"/>
<evidence type="ECO:0000256" key="9">
    <source>
        <dbReference type="SAM" id="Phobius"/>
    </source>
</evidence>
<sequence>MLFFWFHLLNALATLRALEVKNRPAFVIDFATRRTGPANVVSLISNAKYNFVVSKRLFESGITYRVTNDIRSAKRDDHVIYVADIKDPNTPEILLEAETSKLLISPSRWLLFLDSNEFIDYTETTLKPEEPNNNDNIKTRHIESYKKIADTILDDVNVAINTEVYVAIELKTGIELFEVYRKQRHWPMIWDHNGSWDKGRGFRERPPQAVLAIRRKNMDNLPLTFTTAFTKNDTLKNMEEFKKREINTLSKYCYHMGGNIAEWLNATARVNITNSWGYRDKGDTYNGMVGELQTGRADVSGMNAGKKKERAGTVEPAHDIIRRQFRAVELHALYCTPFNPTSDRLKILEYVASPGPLTATFIFRRPALAAIGNIYLQPFSSGVWMATGVLLLISVMMLFFTTYMEPKYSVSRESKALSVSMHAKVPNFRVTMWERILDGLHDTLCLVFQQGTPKDPVSRARPTLTVTSRDTPPPPGRQILLMGLLAFMFLYTAYSAYVVALLQSSSAHIDSVDALSRSPLQLGLENVVYSKTILPNFDNFEIENVVDQKDARSFGAGLQGQSLPRYRHNYTASAHPIRSTLMLMDRGDASVRQHPRFEPTDYSLMAFKDNRRIAFSSPLSTTFPVFILESRPAHKALWRKKIVPQGDRAYYSLEMGIRRVREVGNAHPYRPPPPPHYRSYTNPC</sequence>
<feature type="domain" description="Ionotropic receptor 75a N-terminal" evidence="11">
    <location>
        <begin position="140"/>
        <end position="227"/>
    </location>
</feature>
<evidence type="ECO:0000256" key="6">
    <source>
        <dbReference type="ARBA" id="ARBA00023170"/>
    </source>
</evidence>
<evidence type="ECO:0000256" key="7">
    <source>
        <dbReference type="ARBA" id="ARBA00023180"/>
    </source>
</evidence>
<evidence type="ECO:0000256" key="4">
    <source>
        <dbReference type="ARBA" id="ARBA00022989"/>
    </source>
</evidence>
<keyword evidence="5 9" id="KW-0472">Membrane</keyword>
<gene>
    <name evidence="12" type="ORF">EVAR_20329_1</name>
</gene>
<name>A0A4C1VUJ2_EUMVA</name>
<dbReference type="OrthoDB" id="9997229at2759"/>
<keyword evidence="4 9" id="KW-1133">Transmembrane helix</keyword>
<feature type="signal peptide" evidence="10">
    <location>
        <begin position="1"/>
        <end position="17"/>
    </location>
</feature>